<dbReference type="AlphaFoldDB" id="A0A382GBI8"/>
<name>A0A382GBI8_9ZZZZ</name>
<gene>
    <name evidence="1" type="ORF">METZ01_LOCUS225434</name>
</gene>
<feature type="non-terminal residue" evidence="1">
    <location>
        <position position="28"/>
    </location>
</feature>
<sequence>VSTLLLGLVPGALLLVSARWAPMVQPAT</sequence>
<reference evidence="1" key="1">
    <citation type="submission" date="2018-05" db="EMBL/GenBank/DDBJ databases">
        <authorList>
            <person name="Lanie J.A."/>
            <person name="Ng W.-L."/>
            <person name="Kazmierczak K.M."/>
            <person name="Andrzejewski T.M."/>
            <person name="Davidsen T.M."/>
            <person name="Wayne K.J."/>
            <person name="Tettelin H."/>
            <person name="Glass J.I."/>
            <person name="Rusch D."/>
            <person name="Podicherti R."/>
            <person name="Tsui H.-C.T."/>
            <person name="Winkler M.E."/>
        </authorList>
    </citation>
    <scope>NUCLEOTIDE SEQUENCE</scope>
</reference>
<accession>A0A382GBI8</accession>
<protein>
    <submittedName>
        <fullName evidence="1">Uncharacterized protein</fullName>
    </submittedName>
</protein>
<evidence type="ECO:0000313" key="1">
    <source>
        <dbReference type="EMBL" id="SVB72580.1"/>
    </source>
</evidence>
<dbReference type="EMBL" id="UINC01054634">
    <property type="protein sequence ID" value="SVB72580.1"/>
    <property type="molecule type" value="Genomic_DNA"/>
</dbReference>
<feature type="non-terminal residue" evidence="1">
    <location>
        <position position="1"/>
    </location>
</feature>
<proteinExistence type="predicted"/>
<organism evidence="1">
    <name type="scientific">marine metagenome</name>
    <dbReference type="NCBI Taxonomy" id="408172"/>
    <lineage>
        <taxon>unclassified sequences</taxon>
        <taxon>metagenomes</taxon>
        <taxon>ecological metagenomes</taxon>
    </lineage>
</organism>